<evidence type="ECO:0000313" key="3">
    <source>
        <dbReference type="Proteomes" id="UP000008311"/>
    </source>
</evidence>
<sequence length="184" mass="20981">MAYPSEHYGLCSNGALRIVLLLVATFLVGYNVRPRLYSRESSSTQVSCPCDCECPEEFAWFLPLDCGNHDPDVYEEMRKDIIALLSEEIALQRRVANDSLEHTRTLVMDSKTASLHYQKEAEKCNAQTETCEEARERAEAELVEEYKLSALWEKRARELGWEDSRRLLPFSLLGNHSKSCKAGT</sequence>
<proteinExistence type="predicted"/>
<gene>
    <name evidence="2" type="ORF">RCOM_1430280</name>
</gene>
<dbReference type="eggNOG" id="KOG1823">
    <property type="taxonomic scope" value="Eukaryota"/>
</dbReference>
<dbReference type="InParanoid" id="B9RF10"/>
<keyword evidence="1" id="KW-0472">Membrane</keyword>
<dbReference type="Pfam" id="PF06364">
    <property type="entry name" value="DUF1068"/>
    <property type="match status" value="1"/>
</dbReference>
<dbReference type="PANTHER" id="PTHR32254">
    <property type="entry name" value="EXPRESSED PROTEIN"/>
    <property type="match status" value="1"/>
</dbReference>
<feature type="transmembrane region" description="Helical" evidence="1">
    <location>
        <begin position="14"/>
        <end position="32"/>
    </location>
</feature>
<name>B9RF10_RICCO</name>
<dbReference type="Proteomes" id="UP000008311">
    <property type="component" value="Unassembled WGS sequence"/>
</dbReference>
<organism evidence="2 3">
    <name type="scientific">Ricinus communis</name>
    <name type="common">Castor bean</name>
    <dbReference type="NCBI Taxonomy" id="3988"/>
    <lineage>
        <taxon>Eukaryota</taxon>
        <taxon>Viridiplantae</taxon>
        <taxon>Streptophyta</taxon>
        <taxon>Embryophyta</taxon>
        <taxon>Tracheophyta</taxon>
        <taxon>Spermatophyta</taxon>
        <taxon>Magnoliopsida</taxon>
        <taxon>eudicotyledons</taxon>
        <taxon>Gunneridae</taxon>
        <taxon>Pentapetalae</taxon>
        <taxon>rosids</taxon>
        <taxon>fabids</taxon>
        <taxon>Malpighiales</taxon>
        <taxon>Euphorbiaceae</taxon>
        <taxon>Acalyphoideae</taxon>
        <taxon>Acalypheae</taxon>
        <taxon>Ricinus</taxon>
    </lineage>
</organism>
<evidence type="ECO:0000313" key="2">
    <source>
        <dbReference type="EMBL" id="EEF49781.1"/>
    </source>
</evidence>
<reference evidence="3" key="1">
    <citation type="journal article" date="2010" name="Nat. Biotechnol.">
        <title>Draft genome sequence of the oilseed species Ricinus communis.</title>
        <authorList>
            <person name="Chan A.P."/>
            <person name="Crabtree J."/>
            <person name="Zhao Q."/>
            <person name="Lorenzi H."/>
            <person name="Orvis J."/>
            <person name="Puiu D."/>
            <person name="Melake-Berhan A."/>
            <person name="Jones K.M."/>
            <person name="Redman J."/>
            <person name="Chen G."/>
            <person name="Cahoon E.B."/>
            <person name="Gedil M."/>
            <person name="Stanke M."/>
            <person name="Haas B.J."/>
            <person name="Wortman J.R."/>
            <person name="Fraser-Liggett C.M."/>
            <person name="Ravel J."/>
            <person name="Rabinowicz P.D."/>
        </authorList>
    </citation>
    <scope>NUCLEOTIDE SEQUENCE [LARGE SCALE GENOMIC DNA]</scope>
    <source>
        <strain evidence="3">cv. Hale</strain>
    </source>
</reference>
<dbReference type="STRING" id="3988.B9RF10"/>
<dbReference type="PANTHER" id="PTHR32254:SF6">
    <property type="entry name" value="DUF1068 DOMAIN-CONTAINING PROTEIN"/>
    <property type="match status" value="1"/>
</dbReference>
<evidence type="ECO:0000256" key="1">
    <source>
        <dbReference type="SAM" id="Phobius"/>
    </source>
</evidence>
<accession>B9RF10</accession>
<dbReference type="EMBL" id="EQ973777">
    <property type="protein sequence ID" value="EEF49781.1"/>
    <property type="molecule type" value="Genomic_DNA"/>
</dbReference>
<protein>
    <submittedName>
        <fullName evidence="2">Uncharacterized protein</fullName>
    </submittedName>
</protein>
<keyword evidence="1" id="KW-0812">Transmembrane</keyword>
<dbReference type="InterPro" id="IPR010471">
    <property type="entry name" value="DUF1068"/>
</dbReference>
<keyword evidence="3" id="KW-1185">Reference proteome</keyword>
<dbReference type="AlphaFoldDB" id="B9RF10"/>
<keyword evidence="1" id="KW-1133">Transmembrane helix</keyword>